<evidence type="ECO:0000313" key="1">
    <source>
        <dbReference type="EMBL" id="KAI9909132.1"/>
    </source>
</evidence>
<comment type="caution">
    <text evidence="1">The sequence shown here is derived from an EMBL/GenBank/DDBJ whole genome shotgun (WGS) entry which is preliminary data.</text>
</comment>
<reference evidence="1 2" key="1">
    <citation type="journal article" date="2022" name="bioRxiv">
        <title>The genome of the oomycete Peronosclerospora sorghi, a cosmopolitan pathogen of maize and sorghum, is inflated with dispersed pseudogenes.</title>
        <authorList>
            <person name="Fletcher K."/>
            <person name="Martin F."/>
            <person name="Isakeit T."/>
            <person name="Cavanaugh K."/>
            <person name="Magill C."/>
            <person name="Michelmore R."/>
        </authorList>
    </citation>
    <scope>NUCLEOTIDE SEQUENCE [LARGE SCALE GENOMIC DNA]</scope>
    <source>
        <strain evidence="1">P6</strain>
    </source>
</reference>
<sequence>MRMRARPIRHAPKFPTPFFPQRIDTTQANRTRLVRVSLQDVLDVRQGQAARVHLFGFATVERERKRRGHERFHGILERHEVNPRRGQLGLEQRPHYVPRGRRRPRSFGRRFVLRVGVRASVVPHRNFPVFLLETPQRLDVRLPLTTFRTAVFDETVSFELVLLSAAIFDVVVRAGTKFSS</sequence>
<accession>A0ACC0VSF6</accession>
<evidence type="ECO:0000313" key="2">
    <source>
        <dbReference type="Proteomes" id="UP001163321"/>
    </source>
</evidence>
<proteinExistence type="predicted"/>
<name>A0ACC0VSF6_9STRA</name>
<organism evidence="1 2">
    <name type="scientific">Peronosclerospora sorghi</name>
    <dbReference type="NCBI Taxonomy" id="230839"/>
    <lineage>
        <taxon>Eukaryota</taxon>
        <taxon>Sar</taxon>
        <taxon>Stramenopiles</taxon>
        <taxon>Oomycota</taxon>
        <taxon>Peronosporomycetes</taxon>
        <taxon>Peronosporales</taxon>
        <taxon>Peronosporaceae</taxon>
        <taxon>Peronosclerospora</taxon>
    </lineage>
</organism>
<dbReference type="EMBL" id="CM047586">
    <property type="protein sequence ID" value="KAI9909132.1"/>
    <property type="molecule type" value="Genomic_DNA"/>
</dbReference>
<gene>
    <name evidence="1" type="ORF">PsorP6_014449</name>
</gene>
<protein>
    <submittedName>
        <fullName evidence="1">Uncharacterized protein</fullName>
    </submittedName>
</protein>
<dbReference type="Proteomes" id="UP001163321">
    <property type="component" value="Chromosome 7"/>
</dbReference>
<keyword evidence="2" id="KW-1185">Reference proteome</keyword>